<evidence type="ECO:0000313" key="4">
    <source>
        <dbReference type="Proteomes" id="UP000253065"/>
    </source>
</evidence>
<dbReference type="EMBL" id="QPJB01000005">
    <property type="protein sequence ID" value="RCW34836.1"/>
    <property type="molecule type" value="Genomic_DNA"/>
</dbReference>
<name>A0A368V182_MARNT</name>
<dbReference type="Proteomes" id="UP000253065">
    <property type="component" value="Unassembled WGS sequence"/>
</dbReference>
<keyword evidence="4" id="KW-1185">Reference proteome</keyword>
<proteinExistence type="predicted"/>
<accession>A0A368V182</accession>
<dbReference type="AlphaFoldDB" id="A0A368V182"/>
<dbReference type="EMBL" id="QNSA01000005">
    <property type="protein sequence ID" value="RBP74087.1"/>
    <property type="molecule type" value="Genomic_DNA"/>
</dbReference>
<protein>
    <submittedName>
        <fullName evidence="2">Uncharacterized protein</fullName>
    </submittedName>
</protein>
<comment type="caution">
    <text evidence="2">The sequence shown here is derived from an EMBL/GenBank/DDBJ whole genome shotgun (WGS) entry which is preliminary data.</text>
</comment>
<dbReference type="Proteomes" id="UP000252795">
    <property type="component" value="Unassembled WGS sequence"/>
</dbReference>
<reference evidence="2 3" key="1">
    <citation type="submission" date="2018-07" db="EMBL/GenBank/DDBJ databases">
        <title>Freshwater and sediment microbial communities from various areas in North America, analyzing microbe dynamics in response to fracking.</title>
        <authorList>
            <person name="Lamendella R."/>
        </authorList>
    </citation>
    <scope>NUCLEOTIDE SEQUENCE [LARGE SCALE GENOMIC DNA]</scope>
    <source>
        <strain evidence="2 3">114E</strain>
        <strain evidence="1 4">114E_o</strain>
    </source>
</reference>
<organism evidence="2 3">
    <name type="scientific">Marinobacter nauticus</name>
    <name type="common">Marinobacter hydrocarbonoclasticus</name>
    <name type="synonym">Marinobacter aquaeolei</name>
    <dbReference type="NCBI Taxonomy" id="2743"/>
    <lineage>
        <taxon>Bacteria</taxon>
        <taxon>Pseudomonadati</taxon>
        <taxon>Pseudomonadota</taxon>
        <taxon>Gammaproteobacteria</taxon>
        <taxon>Pseudomonadales</taxon>
        <taxon>Marinobacteraceae</taxon>
        <taxon>Marinobacter</taxon>
    </lineage>
</organism>
<evidence type="ECO:0000313" key="2">
    <source>
        <dbReference type="EMBL" id="RCW34836.1"/>
    </source>
</evidence>
<gene>
    <name evidence="2" type="ORF">DET51_105212</name>
    <name evidence="1" type="ORF">DET64_105213</name>
</gene>
<evidence type="ECO:0000313" key="3">
    <source>
        <dbReference type="Proteomes" id="UP000252795"/>
    </source>
</evidence>
<sequence>MHGYRLITVQSQKYALNTKEPAEPQPEMAGVLFFGLGTFC</sequence>
<evidence type="ECO:0000313" key="1">
    <source>
        <dbReference type="EMBL" id="RBP74087.1"/>
    </source>
</evidence>